<keyword evidence="3" id="KW-0997">Cell inner membrane</keyword>
<dbReference type="Proteomes" id="UP001259982">
    <property type="component" value="Unassembled WGS sequence"/>
</dbReference>
<evidence type="ECO:0000256" key="10">
    <source>
        <dbReference type="ARBA" id="ARBA00023027"/>
    </source>
</evidence>
<keyword evidence="13 16" id="KW-0830">Ubiquinone</keyword>
<dbReference type="Pfam" id="PF04205">
    <property type="entry name" value="FMN_bind"/>
    <property type="match status" value="1"/>
</dbReference>
<evidence type="ECO:0000256" key="11">
    <source>
        <dbReference type="ARBA" id="ARBA00023053"/>
    </source>
</evidence>
<evidence type="ECO:0000256" key="2">
    <source>
        <dbReference type="ARBA" id="ARBA00022475"/>
    </source>
</evidence>
<reference evidence="20 21" key="1">
    <citation type="submission" date="2023-09" db="EMBL/GenBank/DDBJ databases">
        <authorList>
            <person name="Rey-Velasco X."/>
        </authorList>
    </citation>
    <scope>NUCLEOTIDE SEQUENCE [LARGE SCALE GENOMIC DNA]</scope>
    <source>
        <strain evidence="20 21">P385</strain>
    </source>
</reference>
<dbReference type="HAMAP" id="MF_00427">
    <property type="entry name" value="NqrC"/>
    <property type="match status" value="1"/>
</dbReference>
<keyword evidence="15 16" id="KW-0739">Sodium transport</keyword>
<keyword evidence="21" id="KW-1185">Reference proteome</keyword>
<name>A0ABU3B5Y2_9GAMM</name>
<evidence type="ECO:0000256" key="17">
    <source>
        <dbReference type="PIRNR" id="PIRNR009437"/>
    </source>
</evidence>
<accession>A0ABU3B5Y2</accession>
<keyword evidence="1 16" id="KW-0813">Transport</keyword>
<evidence type="ECO:0000259" key="19">
    <source>
        <dbReference type="SMART" id="SM00900"/>
    </source>
</evidence>
<keyword evidence="9 16" id="KW-1133">Transmembrane helix</keyword>
<evidence type="ECO:0000256" key="12">
    <source>
        <dbReference type="ARBA" id="ARBA00023065"/>
    </source>
</evidence>
<dbReference type="InterPro" id="IPR010204">
    <property type="entry name" value="NqrC"/>
</dbReference>
<evidence type="ECO:0000256" key="18">
    <source>
        <dbReference type="SAM" id="MobiDB-lite"/>
    </source>
</evidence>
<keyword evidence="11 16" id="KW-0915">Sodium</keyword>
<keyword evidence="12 16" id="KW-0406">Ion transport</keyword>
<keyword evidence="14 16" id="KW-0472">Membrane</keyword>
<evidence type="ECO:0000256" key="8">
    <source>
        <dbReference type="ARBA" id="ARBA00022967"/>
    </source>
</evidence>
<dbReference type="PANTHER" id="PTHR37838:SF1">
    <property type="entry name" value="NA(+)-TRANSLOCATING NADH-QUINONE REDUCTASE SUBUNIT C"/>
    <property type="match status" value="1"/>
</dbReference>
<keyword evidence="5 16" id="KW-0285">Flavoprotein</keyword>
<evidence type="ECO:0000256" key="13">
    <source>
        <dbReference type="ARBA" id="ARBA00023075"/>
    </source>
</evidence>
<dbReference type="NCBIfam" id="TIGR01938">
    <property type="entry name" value="nqrC"/>
    <property type="match status" value="1"/>
</dbReference>
<dbReference type="PANTHER" id="PTHR37838">
    <property type="entry name" value="NA(+)-TRANSLOCATING NADH-QUINONE REDUCTASE SUBUNIT C"/>
    <property type="match status" value="1"/>
</dbReference>
<evidence type="ECO:0000256" key="14">
    <source>
        <dbReference type="ARBA" id="ARBA00023136"/>
    </source>
</evidence>
<keyword evidence="7 16" id="KW-0812">Transmembrane</keyword>
<evidence type="ECO:0000256" key="1">
    <source>
        <dbReference type="ARBA" id="ARBA00022448"/>
    </source>
</evidence>
<dbReference type="EC" id="7.2.1.1" evidence="16 17"/>
<evidence type="ECO:0000256" key="4">
    <source>
        <dbReference type="ARBA" id="ARBA00022553"/>
    </source>
</evidence>
<evidence type="ECO:0000256" key="16">
    <source>
        <dbReference type="HAMAP-Rule" id="MF_00427"/>
    </source>
</evidence>
<evidence type="ECO:0000313" key="21">
    <source>
        <dbReference type="Proteomes" id="UP001259982"/>
    </source>
</evidence>
<evidence type="ECO:0000256" key="5">
    <source>
        <dbReference type="ARBA" id="ARBA00022630"/>
    </source>
</evidence>
<keyword evidence="4 16" id="KW-0597">Phosphoprotein</keyword>
<keyword evidence="10 16" id="KW-0520">NAD</keyword>
<comment type="similarity">
    <text evidence="16 17">Belongs to the NqrC family.</text>
</comment>
<keyword evidence="2 16" id="KW-1003">Cell membrane</keyword>
<keyword evidence="6 16" id="KW-0288">FMN</keyword>
<evidence type="ECO:0000256" key="9">
    <source>
        <dbReference type="ARBA" id="ARBA00022989"/>
    </source>
</evidence>
<gene>
    <name evidence="16" type="primary">nqrC</name>
    <name evidence="20" type="ORF">RM531_05205</name>
</gene>
<proteinExistence type="inferred from homology"/>
<protein>
    <recommendedName>
        <fullName evidence="16 17">Na(+)-translocating NADH-quinone reductase subunit C</fullName>
        <shortName evidence="16 17">Na(+)-NQR subunit C</shortName>
        <shortName evidence="16 17">Na(+)-translocating NQR subunit C</shortName>
        <ecNumber evidence="16 17">7.2.1.1</ecNumber>
    </recommendedName>
    <alternativeName>
        <fullName evidence="16 17">NQR complex subunit C</fullName>
    </alternativeName>
    <alternativeName>
        <fullName evidence="16 17">NQR-1 subunit C</fullName>
    </alternativeName>
</protein>
<comment type="cofactor">
    <cofactor evidence="16 17">
        <name>FMN</name>
        <dbReference type="ChEBI" id="CHEBI:58210"/>
    </cofactor>
</comment>
<dbReference type="RefSeq" id="WP_311657788.1">
    <property type="nucleotide sequence ID" value="NZ_JAVRHY010000003.1"/>
</dbReference>
<feature type="region of interest" description="Disordered" evidence="18">
    <location>
        <begin position="92"/>
        <end position="119"/>
    </location>
</feature>
<dbReference type="InterPro" id="IPR007329">
    <property type="entry name" value="FMN-bd"/>
</dbReference>
<comment type="catalytic activity">
    <reaction evidence="16 17">
        <text>a ubiquinone + n Na(+)(in) + NADH + H(+) = a ubiquinol + n Na(+)(out) + NAD(+)</text>
        <dbReference type="Rhea" id="RHEA:47748"/>
        <dbReference type="Rhea" id="RHEA-COMP:9565"/>
        <dbReference type="Rhea" id="RHEA-COMP:9566"/>
        <dbReference type="ChEBI" id="CHEBI:15378"/>
        <dbReference type="ChEBI" id="CHEBI:16389"/>
        <dbReference type="ChEBI" id="CHEBI:17976"/>
        <dbReference type="ChEBI" id="CHEBI:29101"/>
        <dbReference type="ChEBI" id="CHEBI:57540"/>
        <dbReference type="ChEBI" id="CHEBI:57945"/>
        <dbReference type="EC" id="7.2.1.1"/>
    </reaction>
</comment>
<comment type="caution">
    <text evidence="20">The sequence shown here is derived from an EMBL/GenBank/DDBJ whole genome shotgun (WGS) entry which is preliminary data.</text>
</comment>
<evidence type="ECO:0000256" key="3">
    <source>
        <dbReference type="ARBA" id="ARBA00022519"/>
    </source>
</evidence>
<comment type="subunit">
    <text evidence="16 17">Composed of six subunits; NqrA, NqrB, NqrC, NqrD, NqrE and NqrF.</text>
</comment>
<comment type="caution">
    <text evidence="16">Lacks conserved residue(s) required for the propagation of feature annotation.</text>
</comment>
<organism evidence="20 21">
    <name type="scientific">Spectribacter acetivorans</name>
    <dbReference type="NCBI Taxonomy" id="3075603"/>
    <lineage>
        <taxon>Bacteria</taxon>
        <taxon>Pseudomonadati</taxon>
        <taxon>Pseudomonadota</taxon>
        <taxon>Gammaproteobacteria</taxon>
        <taxon>Salinisphaerales</taxon>
        <taxon>Salinisphaeraceae</taxon>
        <taxon>Spectribacter</taxon>
    </lineage>
</organism>
<evidence type="ECO:0000256" key="7">
    <source>
        <dbReference type="ARBA" id="ARBA00022692"/>
    </source>
</evidence>
<evidence type="ECO:0000256" key="15">
    <source>
        <dbReference type="ARBA" id="ARBA00023201"/>
    </source>
</evidence>
<dbReference type="EMBL" id="JAVRHY010000003">
    <property type="protein sequence ID" value="MDT0617861.1"/>
    <property type="molecule type" value="Genomic_DNA"/>
</dbReference>
<evidence type="ECO:0000256" key="6">
    <source>
        <dbReference type="ARBA" id="ARBA00022643"/>
    </source>
</evidence>
<sequence>MAGLFNMNRNGVAYVVTVAVGVCLVCSVLVSAAAVYLKPLQTQNAKADRRQNILAVAELGGPGVDVNAVFEERIEARVVNLETGEYVPDLEATNFDQREAAKDPSTSTKIPPSDDPAGIKRRANHAEVYLVRDDQGEIETLVLPIHGYGLWSQMYGFIALAPDGETVKGINYFEQGETPGLGAEITNPKWQQVWEGKKIYDENGEVQLRVIKGNVGSDTPDAEHKVDGLSGATLTSRGVSGTIEYWFGPRGFKPFLRNITDGQIGKG</sequence>
<dbReference type="SMART" id="SM00900">
    <property type="entry name" value="FMN_bind"/>
    <property type="match status" value="1"/>
</dbReference>
<feature type="modified residue" description="FMN phosphoryl threonine" evidence="16">
    <location>
        <position position="233"/>
    </location>
</feature>
<feature type="transmembrane region" description="Helical" evidence="16">
    <location>
        <begin position="12"/>
        <end position="37"/>
    </location>
</feature>
<keyword evidence="8 16" id="KW-1278">Translocase</keyword>
<dbReference type="NCBIfam" id="NF003749">
    <property type="entry name" value="PRK05346.1-5"/>
    <property type="match status" value="1"/>
</dbReference>
<comment type="function">
    <text evidence="16">NQR complex catalyzes the reduction of ubiquinone-1 to ubiquinol by two successive reactions, coupled with the transport of Na(+) ions from the cytoplasm to the periplasm. NqrA to NqrE are probably involved in the second step, the conversion of ubisemiquinone to ubiquinol.</text>
</comment>
<comment type="subcellular location">
    <subcellularLocation>
        <location evidence="16">Cell membrane</location>
        <topology evidence="16">Single-pass membrane protein</topology>
    </subcellularLocation>
</comment>
<evidence type="ECO:0000313" key="20">
    <source>
        <dbReference type="EMBL" id="MDT0617861.1"/>
    </source>
</evidence>
<dbReference type="PIRSF" id="PIRSF009437">
    <property type="entry name" value="NQR-1_subunit_C"/>
    <property type="match status" value="1"/>
</dbReference>
<feature type="domain" description="FMN-binding" evidence="19">
    <location>
        <begin position="149"/>
        <end position="250"/>
    </location>
</feature>